<dbReference type="SUPFAM" id="SSF53756">
    <property type="entry name" value="UDP-Glycosyltransferase/glycogen phosphorylase"/>
    <property type="match status" value="1"/>
</dbReference>
<comment type="similarity">
    <text evidence="2">Belongs to the UDP-glycosyltransferase family.</text>
</comment>
<organism evidence="4">
    <name type="scientific">Fagopyrum tataricum</name>
    <name type="common">Tartarian buckwheat</name>
    <name type="synonym">Polygonum tataricum</name>
    <dbReference type="NCBI Taxonomy" id="62330"/>
    <lineage>
        <taxon>Eukaryota</taxon>
        <taxon>Viridiplantae</taxon>
        <taxon>Streptophyta</taxon>
        <taxon>Embryophyta</taxon>
        <taxon>Tracheophyta</taxon>
        <taxon>Spermatophyta</taxon>
        <taxon>Magnoliopsida</taxon>
        <taxon>eudicotyledons</taxon>
        <taxon>Gunneridae</taxon>
        <taxon>Pentapetalae</taxon>
        <taxon>Caryophyllales</taxon>
        <taxon>Polygonaceae</taxon>
        <taxon>Polygonoideae</taxon>
        <taxon>Fagopyreae</taxon>
        <taxon>Fagopyrum</taxon>
    </lineage>
</organism>
<dbReference type="CDD" id="cd03784">
    <property type="entry name" value="GT1_Gtf-like"/>
    <property type="match status" value="1"/>
</dbReference>
<dbReference type="SMR" id="A0A6B7ETI1"/>
<proteinExistence type="evidence at transcript level"/>
<dbReference type="AlphaFoldDB" id="A0A6B7ETI1"/>
<dbReference type="PANTHER" id="PTHR48049:SF84">
    <property type="entry name" value="UDP-GLYCOSYLTRANSFERASE 79A6"/>
    <property type="match status" value="1"/>
</dbReference>
<evidence type="ECO:0000256" key="2">
    <source>
        <dbReference type="ARBA" id="ARBA00009995"/>
    </source>
</evidence>
<dbReference type="Pfam" id="PF00201">
    <property type="entry name" value="UDPGT"/>
    <property type="match status" value="1"/>
</dbReference>
<dbReference type="InterPro" id="IPR002213">
    <property type="entry name" value="UDP_glucos_trans"/>
</dbReference>
<dbReference type="EMBL" id="MH197415">
    <property type="protein sequence ID" value="QAV53740.1"/>
    <property type="molecule type" value="mRNA"/>
</dbReference>
<dbReference type="InterPro" id="IPR050481">
    <property type="entry name" value="UDP-glycosyltransf_plant"/>
</dbReference>
<protein>
    <submittedName>
        <fullName evidence="4">UGT79like</fullName>
    </submittedName>
</protein>
<accession>A0A6B7ETI1</accession>
<evidence type="ECO:0000256" key="1">
    <source>
        <dbReference type="ARBA" id="ARBA00004721"/>
    </source>
</evidence>
<reference evidence="4" key="1">
    <citation type="submission" date="2018-03" db="EMBL/GenBank/DDBJ databases">
        <title>Identification of two glycosyltransferase involved accumulation of rutin in Fagopyrum tataricum.</title>
        <authorList>
            <person name="Yin Q."/>
        </authorList>
    </citation>
    <scope>NUCLEOTIDE SEQUENCE</scope>
</reference>
<comment type="pathway">
    <text evidence="1">Secondary metabolite biosynthesis; terpenoid biosynthesis.</text>
</comment>
<dbReference type="GO" id="GO:0035251">
    <property type="term" value="F:UDP-glucosyltransferase activity"/>
    <property type="evidence" value="ECO:0007669"/>
    <property type="project" value="InterPro"/>
</dbReference>
<keyword evidence="3" id="KW-0808">Transferase</keyword>
<dbReference type="FunFam" id="3.40.50.2000:FF:000037">
    <property type="entry name" value="Glycosyltransferase"/>
    <property type="match status" value="1"/>
</dbReference>
<dbReference type="Gene3D" id="3.40.50.2000">
    <property type="entry name" value="Glycogen Phosphorylase B"/>
    <property type="match status" value="2"/>
</dbReference>
<dbReference type="PANTHER" id="PTHR48049">
    <property type="entry name" value="GLYCOSYLTRANSFERASE"/>
    <property type="match status" value="1"/>
</dbReference>
<evidence type="ECO:0000313" key="4">
    <source>
        <dbReference type="EMBL" id="QAV53740.1"/>
    </source>
</evidence>
<name>A0A6B7ETI1_FAGTA</name>
<evidence type="ECO:0000256" key="3">
    <source>
        <dbReference type="ARBA" id="ARBA00022679"/>
    </source>
</evidence>
<sequence>MGTQSSSTDLHIAVFPYFAFGHINPFVHISNKLASHGIKISFFSAPGNIPRIKASLSPSPLISIVPLTFPHVDGLPVGFESTADITPAIAELLKVALDKMQPQIRSLLTELKPDVVFFDFAQNWIPALASELGIKTVMFSVFSLISNSYLMTPARLSSDEIPTIEELKKPPQGYPNPNLSLKTFQAKDLLYPFRRFNGSPSALERNYAGIQGCDAIAYKSCHEMEGPYWSYFKKVIGKPIIMAGIPIPETSSSGDLDTNWATWLAKFPPKSVTLCSFGSETFLTDVQVQELALGLELTKLPFLMVLSSNGFDQERLNKILPEGFLERVKDRGLIHIGWVPQQKIMAHENVGCYVNHAGFGSVIEAIVTDCQLVLLPFKGDQFLNSKLLSLDMKVGVEVNRRDEDGHFGKEDIFEAVRIVTLDGDKEPGKNIRSNLVKWKEMLMNKEFEEKYVLELVKEVKGLVGKQ</sequence>